<accession>A0A061FDN1</accession>
<dbReference type="InParanoid" id="A0A061FDN1"/>
<dbReference type="AlphaFoldDB" id="A0A061FDN1"/>
<protein>
    <submittedName>
        <fullName evidence="1">Uncharacterized protein</fullName>
    </submittedName>
</protein>
<evidence type="ECO:0000313" key="2">
    <source>
        <dbReference type="Proteomes" id="UP000026915"/>
    </source>
</evidence>
<reference evidence="1 2" key="1">
    <citation type="journal article" date="2013" name="Genome Biol.">
        <title>The genome sequence of the most widely cultivated cacao type and its use to identify candidate genes regulating pod color.</title>
        <authorList>
            <person name="Motamayor J.C."/>
            <person name="Mockaitis K."/>
            <person name="Schmutz J."/>
            <person name="Haiminen N."/>
            <person name="Iii D.L."/>
            <person name="Cornejo O."/>
            <person name="Findley S.D."/>
            <person name="Zheng P."/>
            <person name="Utro F."/>
            <person name="Royaert S."/>
            <person name="Saski C."/>
            <person name="Jenkins J."/>
            <person name="Podicheti R."/>
            <person name="Zhao M."/>
            <person name="Scheffler B.E."/>
            <person name="Stack J.C."/>
            <person name="Feltus F.A."/>
            <person name="Mustiga G.M."/>
            <person name="Amores F."/>
            <person name="Phillips W."/>
            <person name="Marelli J.P."/>
            <person name="May G.D."/>
            <person name="Shapiro H."/>
            <person name="Ma J."/>
            <person name="Bustamante C.D."/>
            <person name="Schnell R.J."/>
            <person name="Main D."/>
            <person name="Gilbert D."/>
            <person name="Parida L."/>
            <person name="Kuhn D.N."/>
        </authorList>
    </citation>
    <scope>NUCLEOTIDE SEQUENCE [LARGE SCALE GENOMIC DNA]</scope>
    <source>
        <strain evidence="2">cv. Matina 1-6</strain>
    </source>
</reference>
<dbReference type="Proteomes" id="UP000026915">
    <property type="component" value="Chromosome 8"/>
</dbReference>
<keyword evidence="2" id="KW-1185">Reference proteome</keyword>
<proteinExistence type="predicted"/>
<sequence length="144" mass="16357">MILQALPGTRSSKETQLLWVEIRLSSLSKRKCLVPGADLGLSGFDESSQFQPLERANLVKESRISGSRESSASKTRHLVRKRWNFLPRKIRRGCMQGNEASMPLQKHGKFVFVSNSRMLIPCNICSNCKNRVVQRWVNSSIPRS</sequence>
<dbReference type="EMBL" id="CM001886">
    <property type="protein sequence ID" value="EOY15435.1"/>
    <property type="molecule type" value="Genomic_DNA"/>
</dbReference>
<dbReference type="HOGENOM" id="CLU_1799979_0_0_1"/>
<dbReference type="Gramene" id="EOY15435">
    <property type="protein sequence ID" value="EOY15435"/>
    <property type="gene ID" value="TCM_034496"/>
</dbReference>
<evidence type="ECO:0000313" key="1">
    <source>
        <dbReference type="EMBL" id="EOY15435.1"/>
    </source>
</evidence>
<name>A0A061FDN1_THECC</name>
<organism evidence="1 2">
    <name type="scientific">Theobroma cacao</name>
    <name type="common">Cacao</name>
    <name type="synonym">Cocoa</name>
    <dbReference type="NCBI Taxonomy" id="3641"/>
    <lineage>
        <taxon>Eukaryota</taxon>
        <taxon>Viridiplantae</taxon>
        <taxon>Streptophyta</taxon>
        <taxon>Embryophyta</taxon>
        <taxon>Tracheophyta</taxon>
        <taxon>Spermatophyta</taxon>
        <taxon>Magnoliopsida</taxon>
        <taxon>eudicotyledons</taxon>
        <taxon>Gunneridae</taxon>
        <taxon>Pentapetalae</taxon>
        <taxon>rosids</taxon>
        <taxon>malvids</taxon>
        <taxon>Malvales</taxon>
        <taxon>Malvaceae</taxon>
        <taxon>Byttnerioideae</taxon>
        <taxon>Theobroma</taxon>
    </lineage>
</organism>
<gene>
    <name evidence="1" type="ORF">TCM_034496</name>
</gene>